<reference evidence="8 9" key="1">
    <citation type="submission" date="2020-04" db="EMBL/GenBank/DDBJ databases">
        <title>Draft genome of Leeia sp. IMCC25680.</title>
        <authorList>
            <person name="Song J."/>
            <person name="Cho J.-C."/>
        </authorList>
    </citation>
    <scope>NUCLEOTIDE SEQUENCE [LARGE SCALE GENOMIC DNA]</scope>
    <source>
        <strain evidence="8 9">IMCC25680</strain>
    </source>
</reference>
<evidence type="ECO:0000256" key="2">
    <source>
        <dbReference type="ARBA" id="ARBA00022729"/>
    </source>
</evidence>
<proteinExistence type="predicted"/>
<dbReference type="EMBL" id="JABAIM010000001">
    <property type="protein sequence ID" value="NLR75177.1"/>
    <property type="molecule type" value="Genomic_DNA"/>
</dbReference>
<dbReference type="PANTHER" id="PTHR35603">
    <property type="match status" value="1"/>
</dbReference>
<feature type="signal peptide" evidence="6">
    <location>
        <begin position="1"/>
        <end position="21"/>
    </location>
</feature>
<gene>
    <name evidence="8" type="ORF">HF682_08395</name>
</gene>
<dbReference type="Proteomes" id="UP000587991">
    <property type="component" value="Unassembled WGS sequence"/>
</dbReference>
<comment type="subcellular location">
    <subcellularLocation>
        <location evidence="1">Cell outer membrane</location>
        <topology evidence="1">Lipid-anchor</topology>
    </subcellularLocation>
</comment>
<evidence type="ECO:0000256" key="6">
    <source>
        <dbReference type="SAM" id="SignalP"/>
    </source>
</evidence>
<dbReference type="Pfam" id="PF05433">
    <property type="entry name" value="Rick_17kDa_Anti"/>
    <property type="match status" value="1"/>
</dbReference>
<feature type="chain" id="PRO_5032558744" evidence="6">
    <location>
        <begin position="22"/>
        <end position="154"/>
    </location>
</feature>
<keyword evidence="5" id="KW-0449">Lipoprotein</keyword>
<keyword evidence="3" id="KW-0472">Membrane</keyword>
<evidence type="ECO:0000256" key="4">
    <source>
        <dbReference type="ARBA" id="ARBA00023139"/>
    </source>
</evidence>
<keyword evidence="2 6" id="KW-0732">Signal</keyword>
<dbReference type="RefSeq" id="WP_168876726.1">
    <property type="nucleotide sequence ID" value="NZ_JABAIM010000001.1"/>
</dbReference>
<keyword evidence="4" id="KW-0564">Palmitate</keyword>
<evidence type="ECO:0000259" key="7">
    <source>
        <dbReference type="Pfam" id="PF05433"/>
    </source>
</evidence>
<evidence type="ECO:0000256" key="1">
    <source>
        <dbReference type="ARBA" id="ARBA00004459"/>
    </source>
</evidence>
<dbReference type="InterPro" id="IPR008816">
    <property type="entry name" value="Gly_zipper_2TM_dom"/>
</dbReference>
<feature type="domain" description="Glycine zipper 2TM" evidence="7">
    <location>
        <begin position="63"/>
        <end position="102"/>
    </location>
</feature>
<evidence type="ECO:0000313" key="8">
    <source>
        <dbReference type="EMBL" id="NLR75177.1"/>
    </source>
</evidence>
<protein>
    <submittedName>
        <fullName evidence="8">Glycine zipper 2TM domain-containing protein</fullName>
    </submittedName>
</protein>
<dbReference type="AlphaFoldDB" id="A0A847S844"/>
<evidence type="ECO:0000256" key="5">
    <source>
        <dbReference type="ARBA" id="ARBA00023288"/>
    </source>
</evidence>
<keyword evidence="9" id="KW-1185">Reference proteome</keyword>
<dbReference type="PROSITE" id="PS51257">
    <property type="entry name" value="PROKAR_LIPOPROTEIN"/>
    <property type="match status" value="1"/>
</dbReference>
<comment type="caution">
    <text evidence="8">The sequence shown here is derived from an EMBL/GenBank/DDBJ whole genome shotgun (WGS) entry which is preliminary data.</text>
</comment>
<dbReference type="PANTHER" id="PTHR35603:SF1">
    <property type="entry name" value="OUTER MEMBRANE LIPOPROTEIN SLYB"/>
    <property type="match status" value="1"/>
</dbReference>
<evidence type="ECO:0000313" key="9">
    <source>
        <dbReference type="Proteomes" id="UP000587991"/>
    </source>
</evidence>
<name>A0A847S844_9NEIS</name>
<organism evidence="8 9">
    <name type="scientific">Leeia aquatica</name>
    <dbReference type="NCBI Taxonomy" id="2725557"/>
    <lineage>
        <taxon>Bacteria</taxon>
        <taxon>Pseudomonadati</taxon>
        <taxon>Pseudomonadota</taxon>
        <taxon>Betaproteobacteria</taxon>
        <taxon>Neisseriales</taxon>
        <taxon>Leeiaceae</taxon>
        <taxon>Leeia</taxon>
    </lineage>
</organism>
<accession>A0A847S844</accession>
<evidence type="ECO:0000256" key="3">
    <source>
        <dbReference type="ARBA" id="ARBA00023136"/>
    </source>
</evidence>
<dbReference type="GO" id="GO:0009279">
    <property type="term" value="C:cell outer membrane"/>
    <property type="evidence" value="ECO:0007669"/>
    <property type="project" value="UniProtKB-SubCell"/>
</dbReference>
<sequence>MNLPAPRLLLALLLSSGLLFGCASSKSGNVYSAGSARTAQTVEFGVVQNVRQVIIEGSNSGVGAAGGAVIGGIAGSHVGKGSGQTVGAVVGGILGGLAGSAAERAATKRDGLEITVKLDSGRMIAIVQEADQAFRIGDKVQVLSGGGEARVTPR</sequence>
<dbReference type="InterPro" id="IPR051407">
    <property type="entry name" value="Bact_OM_lipoprot/Surf_antigen"/>
</dbReference>